<name>A0A6J4IW63_9ACTN</name>
<sequence length="285" mass="28941">MNLLVGTAAGLHRVDDGQTELAGRQVNALGGDLALVEGRAVWRNGEWVGDPLVGPLATCVLPVDGGALVGTVEGHLVRLPTGERLASFEEAPGRDDWYTPWGGPADVRSLAAGPDGTLYVNVHVGGILRSTDGGASWEPTLDIDLDVHQVTVAEDGTVLAATALGLATSDDGGDTWTVVDEGLAATYARAVAVAGDTVLLSVSTGPDGRRAAVYRRPLHGGGPFRRSAIGLPGTFPGNIDTFCLVGAGSVAALGTFAGRVYLSDDAGASWATVAAGPPVTCLALV</sequence>
<organism evidence="1">
    <name type="scientific">uncultured Acidimicrobiales bacterium</name>
    <dbReference type="NCBI Taxonomy" id="310071"/>
    <lineage>
        <taxon>Bacteria</taxon>
        <taxon>Bacillati</taxon>
        <taxon>Actinomycetota</taxon>
        <taxon>Acidimicrobiia</taxon>
        <taxon>Acidimicrobiales</taxon>
        <taxon>environmental samples</taxon>
    </lineage>
</organism>
<protein>
    <submittedName>
        <fullName evidence="1">GH74</fullName>
    </submittedName>
</protein>
<proteinExistence type="predicted"/>
<dbReference type="Gene3D" id="2.130.10.10">
    <property type="entry name" value="YVTN repeat-like/Quinoprotein amine dehydrogenase"/>
    <property type="match status" value="1"/>
</dbReference>
<evidence type="ECO:0000313" key="1">
    <source>
        <dbReference type="EMBL" id="CAA9263247.1"/>
    </source>
</evidence>
<gene>
    <name evidence="1" type="ORF">AVDCRST_MAG10-2871</name>
</gene>
<dbReference type="AlphaFoldDB" id="A0A6J4IW63"/>
<accession>A0A6J4IW63</accession>
<reference evidence="1" key="1">
    <citation type="submission" date="2020-02" db="EMBL/GenBank/DDBJ databases">
        <authorList>
            <person name="Meier V. D."/>
        </authorList>
    </citation>
    <scope>NUCLEOTIDE SEQUENCE</scope>
    <source>
        <strain evidence="1">AVDCRST_MAG10</strain>
    </source>
</reference>
<dbReference type="EMBL" id="CADCTB010000177">
    <property type="protein sequence ID" value="CAA9263247.1"/>
    <property type="molecule type" value="Genomic_DNA"/>
</dbReference>
<dbReference type="InterPro" id="IPR015943">
    <property type="entry name" value="WD40/YVTN_repeat-like_dom_sf"/>
</dbReference>
<dbReference type="SUPFAM" id="SSF110296">
    <property type="entry name" value="Oligoxyloglucan reducing end-specific cellobiohydrolase"/>
    <property type="match status" value="1"/>
</dbReference>
<dbReference type="CDD" id="cd15482">
    <property type="entry name" value="Sialidase_non-viral"/>
    <property type="match status" value="1"/>
</dbReference>